<reference evidence="7 8" key="1">
    <citation type="submission" date="2020-08" db="EMBL/GenBank/DDBJ databases">
        <title>Genomic Encyclopedia of Type Strains, Phase IV (KMG-IV): sequencing the most valuable type-strain genomes for metagenomic binning, comparative biology and taxonomic classification.</title>
        <authorList>
            <person name="Goeker M."/>
        </authorList>
    </citation>
    <scope>NUCLEOTIDE SEQUENCE [LARGE SCALE GENOMIC DNA]</scope>
    <source>
        <strain evidence="7 8">DSM 29853</strain>
    </source>
</reference>
<evidence type="ECO:0000256" key="4">
    <source>
        <dbReference type="ARBA" id="ARBA00022989"/>
    </source>
</evidence>
<dbReference type="RefSeq" id="WP_183365724.1">
    <property type="nucleotide sequence ID" value="NZ_JACIEZ010000002.1"/>
</dbReference>
<dbReference type="Pfam" id="PF02361">
    <property type="entry name" value="CbiQ"/>
    <property type="match status" value="1"/>
</dbReference>
<evidence type="ECO:0000256" key="2">
    <source>
        <dbReference type="ARBA" id="ARBA00008564"/>
    </source>
</evidence>
<comment type="similarity">
    <text evidence="2">Belongs to the CbiQ family.</text>
</comment>
<comment type="caution">
    <text evidence="7">The sequence shown here is derived from an EMBL/GenBank/DDBJ whole genome shotgun (WGS) entry which is preliminary data.</text>
</comment>
<dbReference type="Proteomes" id="UP000528286">
    <property type="component" value="Unassembled WGS sequence"/>
</dbReference>
<dbReference type="AlphaFoldDB" id="A0A7W6NKL0"/>
<feature type="transmembrane region" description="Helical" evidence="6">
    <location>
        <begin position="66"/>
        <end position="88"/>
    </location>
</feature>
<evidence type="ECO:0000256" key="5">
    <source>
        <dbReference type="ARBA" id="ARBA00023136"/>
    </source>
</evidence>
<evidence type="ECO:0000256" key="1">
    <source>
        <dbReference type="ARBA" id="ARBA00004141"/>
    </source>
</evidence>
<dbReference type="EMBL" id="JACIEZ010000002">
    <property type="protein sequence ID" value="MBB4064510.1"/>
    <property type="molecule type" value="Genomic_DNA"/>
</dbReference>
<gene>
    <name evidence="7" type="ORF">GGR23_001687</name>
</gene>
<keyword evidence="3 6" id="KW-0812">Transmembrane</keyword>
<accession>A0A7W6NKL0</accession>
<sequence length="246" mass="25894">MRLIDRAAQTNRWRHMPTAEKLAVSLCGLAVAALSPSPGVKGAVFLLMGGLVMAGARVRPADYLRALAVPAGFIATGVAAQAVTLSLSGGPVLALAGPEAMARALSFAATGFASVSALLFLALTTPLTRLVEWLEDRGLNPHLADVALVMFRMIWLTLDCLESGERALKGRLGHRSFRGILTSHGLLLAALLPRVLARARRLETGLAARGYQGRLVFLSGEAPARSARVWLTLAAFAGLFLAGHLA</sequence>
<dbReference type="InterPro" id="IPR052770">
    <property type="entry name" value="Cobalt_transport_CbiQ"/>
</dbReference>
<dbReference type="CDD" id="cd16914">
    <property type="entry name" value="EcfT"/>
    <property type="match status" value="1"/>
</dbReference>
<dbReference type="PANTHER" id="PTHR43723:SF1">
    <property type="entry name" value="COBALT TRANSPORT PROTEIN CBIQ"/>
    <property type="match status" value="1"/>
</dbReference>
<dbReference type="PANTHER" id="PTHR43723">
    <property type="entry name" value="COBALT TRANSPORT PROTEIN CBIQ"/>
    <property type="match status" value="1"/>
</dbReference>
<keyword evidence="8" id="KW-1185">Reference proteome</keyword>
<evidence type="ECO:0000256" key="6">
    <source>
        <dbReference type="SAM" id="Phobius"/>
    </source>
</evidence>
<evidence type="ECO:0000256" key="3">
    <source>
        <dbReference type="ARBA" id="ARBA00022692"/>
    </source>
</evidence>
<evidence type="ECO:0000313" key="7">
    <source>
        <dbReference type="EMBL" id="MBB4064510.1"/>
    </source>
</evidence>
<name>A0A7W6NKL0_9HYPH</name>
<proteinExistence type="inferred from homology"/>
<protein>
    <submittedName>
        <fullName evidence="7">Cobalt/nickel transport system permease protein</fullName>
    </submittedName>
</protein>
<organism evidence="7 8">
    <name type="scientific">Gellertiella hungarica</name>
    <dbReference type="NCBI Taxonomy" id="1572859"/>
    <lineage>
        <taxon>Bacteria</taxon>
        <taxon>Pseudomonadati</taxon>
        <taxon>Pseudomonadota</taxon>
        <taxon>Alphaproteobacteria</taxon>
        <taxon>Hyphomicrobiales</taxon>
        <taxon>Rhizobiaceae</taxon>
        <taxon>Gellertiella</taxon>
    </lineage>
</organism>
<dbReference type="GO" id="GO:0006824">
    <property type="term" value="P:cobalt ion transport"/>
    <property type="evidence" value="ECO:0007669"/>
    <property type="project" value="TreeGrafter"/>
</dbReference>
<keyword evidence="5 6" id="KW-0472">Membrane</keyword>
<feature type="transmembrane region" description="Helical" evidence="6">
    <location>
        <begin position="100"/>
        <end position="122"/>
    </location>
</feature>
<evidence type="ECO:0000313" key="8">
    <source>
        <dbReference type="Proteomes" id="UP000528286"/>
    </source>
</evidence>
<keyword evidence="4 6" id="KW-1133">Transmembrane helix</keyword>
<dbReference type="GO" id="GO:0043190">
    <property type="term" value="C:ATP-binding cassette (ABC) transporter complex"/>
    <property type="evidence" value="ECO:0007669"/>
    <property type="project" value="TreeGrafter"/>
</dbReference>
<dbReference type="InterPro" id="IPR003339">
    <property type="entry name" value="ABC/ECF_trnsptr_transmembrane"/>
</dbReference>
<comment type="subcellular location">
    <subcellularLocation>
        <location evidence="1">Membrane</location>
        <topology evidence="1">Multi-pass membrane protein</topology>
    </subcellularLocation>
</comment>